<keyword evidence="1" id="KW-0812">Transmembrane</keyword>
<sequence>MEGQQIFYLCCIGVAAVVAFVAIPILSHYWYAHRIAEQNAVLKQQMIERGFTADEIVRVIAAGTGDSDPSSVSHGTAARAG</sequence>
<keyword evidence="3" id="KW-1185">Reference proteome</keyword>
<reference evidence="3" key="1">
    <citation type="submission" date="2017-06" db="EMBL/GenBank/DDBJ databases">
        <title>Genome analysis of Fimbriiglobus ruber SP5, the first member of the order Planctomycetales with confirmed chitinolytic capability.</title>
        <authorList>
            <person name="Ravin N.V."/>
            <person name="Rakitin A.L."/>
            <person name="Ivanova A.A."/>
            <person name="Beletsky A.V."/>
            <person name="Kulichevskaya I.S."/>
            <person name="Mardanov A.V."/>
            <person name="Dedysh S.N."/>
        </authorList>
    </citation>
    <scope>NUCLEOTIDE SEQUENCE [LARGE SCALE GENOMIC DNA]</scope>
    <source>
        <strain evidence="3">SP5</strain>
    </source>
</reference>
<name>A0A225E4Y4_9BACT</name>
<protein>
    <submittedName>
        <fullName evidence="2">Uncharacterized protein</fullName>
    </submittedName>
</protein>
<evidence type="ECO:0000313" key="3">
    <source>
        <dbReference type="Proteomes" id="UP000214646"/>
    </source>
</evidence>
<evidence type="ECO:0000256" key="1">
    <source>
        <dbReference type="SAM" id="Phobius"/>
    </source>
</evidence>
<dbReference type="RefSeq" id="WP_088251993.1">
    <property type="nucleotide sequence ID" value="NZ_NIDE01000001.1"/>
</dbReference>
<dbReference type="AlphaFoldDB" id="A0A225E4Y4"/>
<keyword evidence="1" id="KW-1133">Transmembrane helix</keyword>
<dbReference type="OrthoDB" id="9893656at2"/>
<feature type="transmembrane region" description="Helical" evidence="1">
    <location>
        <begin position="6"/>
        <end position="26"/>
    </location>
</feature>
<keyword evidence="1" id="KW-0472">Membrane</keyword>
<comment type="caution">
    <text evidence="2">The sequence shown here is derived from an EMBL/GenBank/DDBJ whole genome shotgun (WGS) entry which is preliminary data.</text>
</comment>
<dbReference type="Proteomes" id="UP000214646">
    <property type="component" value="Unassembled WGS sequence"/>
</dbReference>
<accession>A0A225E4Y4</accession>
<dbReference type="EMBL" id="NIDE01000001">
    <property type="protein sequence ID" value="OWK46814.1"/>
    <property type="molecule type" value="Genomic_DNA"/>
</dbReference>
<proteinExistence type="predicted"/>
<gene>
    <name evidence="2" type="ORF">FRUB_00513</name>
</gene>
<organism evidence="2 3">
    <name type="scientific">Fimbriiglobus ruber</name>
    <dbReference type="NCBI Taxonomy" id="1908690"/>
    <lineage>
        <taxon>Bacteria</taxon>
        <taxon>Pseudomonadati</taxon>
        <taxon>Planctomycetota</taxon>
        <taxon>Planctomycetia</taxon>
        <taxon>Gemmatales</taxon>
        <taxon>Gemmataceae</taxon>
        <taxon>Fimbriiglobus</taxon>
    </lineage>
</organism>
<evidence type="ECO:0000313" key="2">
    <source>
        <dbReference type="EMBL" id="OWK46814.1"/>
    </source>
</evidence>